<accession>A0A094YMU9</accession>
<protein>
    <submittedName>
        <fullName evidence="1">Plasmid encoded RepA protein</fullName>
    </submittedName>
</protein>
<proteinExistence type="predicted"/>
<dbReference type="EMBL" id="JOKM01000061">
    <property type="protein sequence ID" value="KGB23380.1"/>
    <property type="molecule type" value="Genomic_DNA"/>
</dbReference>
<dbReference type="RefSeq" id="WP_035379814.1">
    <property type="nucleotide sequence ID" value="NZ_JACAOJ010000061.1"/>
</dbReference>
<sequence length="307" mass="34488">MADVHNLLLQHGLDEARRLRNIDKNSRACVDAAHEVLSDEQQAIGIAHAGFAMAALPHKKPNAPVWERDGGPVKLLIESGLDANKEPVGIPYGSVARLILLYLQTQAVRNKSRQIELGASMNAWLSAMNLSVGGKTYNLVREQSRRISRCRLTFFRSDAGNQYVSNGAFVRDAIFPLDPSNSDQQSLWLEVVTLDESFYNSLIQHPLPLREVAIRQISGRSMAIDLYIWLAYRLHVLPAPIKVTWAALKSQFGPDYRELRFFRRDIIPSLNLALSVYPEAVVTIDDRQGLTLFPSPAPVKERNQRLL</sequence>
<keyword evidence="2" id="KW-1185">Reference proteome</keyword>
<gene>
    <name evidence="1" type="ORF">AtDm6_1655</name>
</gene>
<dbReference type="STRING" id="104102.AtDm6_1655"/>
<dbReference type="AlphaFoldDB" id="A0A094YMU9"/>
<name>A0A094YMU9_9PROT</name>
<dbReference type="Pfam" id="PF04796">
    <property type="entry name" value="RepA_C"/>
    <property type="match status" value="1"/>
</dbReference>
<evidence type="ECO:0000313" key="1">
    <source>
        <dbReference type="EMBL" id="KGB23380.1"/>
    </source>
</evidence>
<dbReference type="InterPro" id="IPR006881">
    <property type="entry name" value="RepA_C"/>
</dbReference>
<organism evidence="1 2">
    <name type="scientific">Acetobacter tropicalis</name>
    <dbReference type="NCBI Taxonomy" id="104102"/>
    <lineage>
        <taxon>Bacteria</taxon>
        <taxon>Pseudomonadati</taxon>
        <taxon>Pseudomonadota</taxon>
        <taxon>Alphaproteobacteria</taxon>
        <taxon>Acetobacterales</taxon>
        <taxon>Acetobacteraceae</taxon>
        <taxon>Acetobacter</taxon>
    </lineage>
</organism>
<evidence type="ECO:0000313" key="2">
    <source>
        <dbReference type="Proteomes" id="UP000029448"/>
    </source>
</evidence>
<comment type="caution">
    <text evidence="1">The sequence shown here is derived from an EMBL/GenBank/DDBJ whole genome shotgun (WGS) entry which is preliminary data.</text>
</comment>
<dbReference type="PATRIC" id="fig|104102.7.peg.1637"/>
<reference evidence="1 2" key="1">
    <citation type="submission" date="2014-06" db="EMBL/GenBank/DDBJ databases">
        <title>Functional and comparative genomic analyses of the Drosophila gut microbiota identify candidate symbiosis factors.</title>
        <authorList>
            <person name="Newell P.D."/>
            <person name="Chaston J.M."/>
            <person name="Douglas A.E."/>
        </authorList>
    </citation>
    <scope>NUCLEOTIDE SEQUENCE [LARGE SCALE GENOMIC DNA]</scope>
    <source>
        <strain evidence="1 2">DmCS_006</strain>
    </source>
</reference>
<dbReference type="Proteomes" id="UP000029448">
    <property type="component" value="Unassembled WGS sequence"/>
</dbReference>